<dbReference type="Gene3D" id="1.10.10.10">
    <property type="entry name" value="Winged helix-like DNA-binding domain superfamily/Winged helix DNA-binding domain"/>
    <property type="match status" value="1"/>
</dbReference>
<protein>
    <recommendedName>
        <fullName evidence="3">OmpR/PhoB-type domain-containing protein</fullName>
    </recommendedName>
</protein>
<gene>
    <name evidence="4" type="ORF">GCM10011487_61760</name>
</gene>
<dbReference type="EMBL" id="BLJN01000008">
    <property type="protein sequence ID" value="GFE84176.1"/>
    <property type="molecule type" value="Genomic_DNA"/>
</dbReference>
<evidence type="ECO:0000256" key="1">
    <source>
        <dbReference type="ARBA" id="ARBA00023125"/>
    </source>
</evidence>
<keyword evidence="5" id="KW-1185">Reference proteome</keyword>
<dbReference type="PANTHER" id="PTHR47691">
    <property type="entry name" value="REGULATOR-RELATED"/>
    <property type="match status" value="1"/>
</dbReference>
<feature type="domain" description="OmpR/PhoB-type" evidence="3">
    <location>
        <begin position="17"/>
        <end position="115"/>
    </location>
</feature>
<dbReference type="SUPFAM" id="SSF46894">
    <property type="entry name" value="C-terminal effector domain of the bipartite response regulators"/>
    <property type="match status" value="1"/>
</dbReference>
<sequence>MYDRHLVPLQRAAAMLPEIAIFGPFRLTPAARFIERDGAPVALGDRALDLLIVLVERAGEVVSHAELMRRVWRGLVVTPGNLRVHMTLLRKALGDGVDGARYIENVVAQGYCFVASVTHHQTLAPHAGRERHYRSEHQ</sequence>
<dbReference type="Pfam" id="PF00486">
    <property type="entry name" value="Trans_reg_C"/>
    <property type="match status" value="1"/>
</dbReference>
<evidence type="ECO:0000313" key="5">
    <source>
        <dbReference type="Proteomes" id="UP000445000"/>
    </source>
</evidence>
<evidence type="ECO:0000259" key="3">
    <source>
        <dbReference type="PROSITE" id="PS51755"/>
    </source>
</evidence>
<dbReference type="SMART" id="SM00862">
    <property type="entry name" value="Trans_reg_C"/>
    <property type="match status" value="1"/>
</dbReference>
<dbReference type="GO" id="GO:0006355">
    <property type="term" value="P:regulation of DNA-templated transcription"/>
    <property type="evidence" value="ECO:0007669"/>
    <property type="project" value="InterPro"/>
</dbReference>
<feature type="DNA-binding region" description="OmpR/PhoB-type" evidence="2">
    <location>
        <begin position="17"/>
        <end position="115"/>
    </location>
</feature>
<dbReference type="PROSITE" id="PS51755">
    <property type="entry name" value="OMPR_PHOB"/>
    <property type="match status" value="1"/>
</dbReference>
<name>A0A829YNW2_9GAMM</name>
<dbReference type="InterPro" id="IPR016032">
    <property type="entry name" value="Sig_transdc_resp-reg_C-effctor"/>
</dbReference>
<organism evidence="4 5">
    <name type="scientific">Steroidobacter agaridevorans</name>
    <dbReference type="NCBI Taxonomy" id="2695856"/>
    <lineage>
        <taxon>Bacteria</taxon>
        <taxon>Pseudomonadati</taxon>
        <taxon>Pseudomonadota</taxon>
        <taxon>Gammaproteobacteria</taxon>
        <taxon>Steroidobacterales</taxon>
        <taxon>Steroidobacteraceae</taxon>
        <taxon>Steroidobacter</taxon>
    </lineage>
</organism>
<dbReference type="RefSeq" id="WP_202624203.1">
    <property type="nucleotide sequence ID" value="NZ_BLJN01000008.1"/>
</dbReference>
<dbReference type="InterPro" id="IPR001867">
    <property type="entry name" value="OmpR/PhoB-type_DNA-bd"/>
</dbReference>
<keyword evidence="1 2" id="KW-0238">DNA-binding</keyword>
<evidence type="ECO:0000256" key="2">
    <source>
        <dbReference type="PROSITE-ProRule" id="PRU01091"/>
    </source>
</evidence>
<dbReference type="PANTHER" id="PTHR47691:SF3">
    <property type="entry name" value="HTH-TYPE TRANSCRIPTIONAL REGULATOR RV0890C-RELATED"/>
    <property type="match status" value="1"/>
</dbReference>
<comment type="caution">
    <text evidence="4">The sequence shown here is derived from an EMBL/GenBank/DDBJ whole genome shotgun (WGS) entry which is preliminary data.</text>
</comment>
<dbReference type="GO" id="GO:0003677">
    <property type="term" value="F:DNA binding"/>
    <property type="evidence" value="ECO:0007669"/>
    <property type="project" value="UniProtKB-UniRule"/>
</dbReference>
<dbReference type="CDD" id="cd00383">
    <property type="entry name" value="trans_reg_C"/>
    <property type="match status" value="1"/>
</dbReference>
<dbReference type="AlphaFoldDB" id="A0A829YNW2"/>
<dbReference type="GO" id="GO:0000160">
    <property type="term" value="P:phosphorelay signal transduction system"/>
    <property type="evidence" value="ECO:0007669"/>
    <property type="project" value="InterPro"/>
</dbReference>
<proteinExistence type="predicted"/>
<evidence type="ECO:0000313" key="4">
    <source>
        <dbReference type="EMBL" id="GFE84176.1"/>
    </source>
</evidence>
<accession>A0A829YNW2</accession>
<dbReference type="InterPro" id="IPR036388">
    <property type="entry name" value="WH-like_DNA-bd_sf"/>
</dbReference>
<reference evidence="5" key="1">
    <citation type="submission" date="2020-01" db="EMBL/GenBank/DDBJ databases">
        <title>'Steroidobacter agaridevorans' sp. nov., agar-degrading bacteria isolated from rhizosphere soils.</title>
        <authorList>
            <person name="Ikenaga M."/>
            <person name="Kataoka M."/>
            <person name="Murouchi A."/>
            <person name="Katsuragi S."/>
            <person name="Sakai M."/>
        </authorList>
    </citation>
    <scope>NUCLEOTIDE SEQUENCE [LARGE SCALE GENOMIC DNA]</scope>
    <source>
        <strain evidence="5">YU21-B</strain>
    </source>
</reference>
<dbReference type="Proteomes" id="UP000445000">
    <property type="component" value="Unassembled WGS sequence"/>
</dbReference>